<proteinExistence type="predicted"/>
<evidence type="ECO:0000313" key="1">
    <source>
        <dbReference type="EMBL" id="RVD80451.1"/>
    </source>
</evidence>
<dbReference type="RefSeq" id="XP_067485995.1">
    <property type="nucleotide sequence ID" value="XM_067638068.1"/>
</dbReference>
<reference evidence="1 2" key="1">
    <citation type="submission" date="2019-01" db="EMBL/GenBank/DDBJ databases">
        <title>Intercellular communication is required for trap formation in the nematode-trapping fungus Duddingtonia flagrans.</title>
        <authorList>
            <person name="Youssar L."/>
            <person name="Wernet V."/>
            <person name="Hensel N."/>
            <person name="Hildebrandt H.-G."/>
            <person name="Fischer R."/>
        </authorList>
    </citation>
    <scope>NUCLEOTIDE SEQUENCE [LARGE SCALE GENOMIC DNA]</scope>
    <source>
        <strain evidence="1 2">CBS H-5679</strain>
    </source>
</reference>
<accession>A0A436ZNG8</accession>
<protein>
    <submittedName>
        <fullName evidence="1">Uncharacterized protein</fullName>
    </submittedName>
</protein>
<sequence>MFVPYSVPHWGSGPNYNHNAYNLNKSALTLRQTNRWNGYYQGYRNNFGIDGNEDDPLSLIPGSVNGDGIAPTAGVMTFDNPGAPWEDEDIFRSKFLDNLKARYAASRRGTYDSWESASGIIGTNDGLWVYRVVISLSCLVDILDVASLILGAAGVLRMSRMSFLHIATFTTSLSQATGFLVLLHHLDLELGRDLGRTLTLYSLASHPTSYCGRWMMIYAPPHIMPLWGSPKYPSDAE</sequence>
<name>A0A436ZNG8_ARTFL</name>
<dbReference type="OrthoDB" id="5303261at2759"/>
<comment type="caution">
    <text evidence="1">The sequence shown here is derived from an EMBL/GenBank/DDBJ whole genome shotgun (WGS) entry which is preliminary data.</text>
</comment>
<keyword evidence="2" id="KW-1185">Reference proteome</keyword>
<organism evidence="1 2">
    <name type="scientific">Arthrobotrys flagrans</name>
    <name type="common">Nematode-trapping fungus</name>
    <name type="synonym">Trichothecium flagrans</name>
    <dbReference type="NCBI Taxonomy" id="97331"/>
    <lineage>
        <taxon>Eukaryota</taxon>
        <taxon>Fungi</taxon>
        <taxon>Dikarya</taxon>
        <taxon>Ascomycota</taxon>
        <taxon>Pezizomycotina</taxon>
        <taxon>Orbiliomycetes</taxon>
        <taxon>Orbiliales</taxon>
        <taxon>Orbiliaceae</taxon>
        <taxon>Arthrobotrys</taxon>
    </lineage>
</organism>
<dbReference type="Proteomes" id="UP000283090">
    <property type="component" value="Unassembled WGS sequence"/>
</dbReference>
<dbReference type="GeneID" id="93590659"/>
<evidence type="ECO:0000313" key="2">
    <source>
        <dbReference type="Proteomes" id="UP000283090"/>
    </source>
</evidence>
<dbReference type="VEuPathDB" id="FungiDB:DFL_008348"/>
<dbReference type="EMBL" id="SAEB01000012">
    <property type="protein sequence ID" value="RVD80451.1"/>
    <property type="molecule type" value="Genomic_DNA"/>
</dbReference>
<dbReference type="AlphaFoldDB" id="A0A436ZNG8"/>
<gene>
    <name evidence="1" type="ORF">DFL_008348</name>
</gene>